<evidence type="ECO:0000259" key="3">
    <source>
        <dbReference type="Pfam" id="PF07883"/>
    </source>
</evidence>
<evidence type="ECO:0000313" key="5">
    <source>
        <dbReference type="Proteomes" id="UP000747399"/>
    </source>
</evidence>
<dbReference type="InterPro" id="IPR011051">
    <property type="entry name" value="RmlC_Cupin_sf"/>
</dbReference>
<reference evidence="4" key="1">
    <citation type="journal article" date="2021" name="Proc. Natl. Acad. Sci. U.S.A.">
        <title>Three genomes in the algal genus Volvox reveal the fate of a haploid sex-determining region after a transition to homothallism.</title>
        <authorList>
            <person name="Yamamoto K."/>
            <person name="Hamaji T."/>
            <person name="Kawai-Toyooka H."/>
            <person name="Matsuzaki R."/>
            <person name="Takahashi F."/>
            <person name="Nishimura Y."/>
            <person name="Kawachi M."/>
            <person name="Noguchi H."/>
            <person name="Minakuchi Y."/>
            <person name="Umen J.G."/>
            <person name="Toyoda A."/>
            <person name="Nozaki H."/>
        </authorList>
    </citation>
    <scope>NUCLEOTIDE SEQUENCE</scope>
    <source>
        <strain evidence="4">NIES-3780</strain>
    </source>
</reference>
<dbReference type="Gene3D" id="2.60.120.10">
    <property type="entry name" value="Jelly Rolls"/>
    <property type="match status" value="1"/>
</dbReference>
<dbReference type="PANTHER" id="PTHR40434">
    <property type="entry name" value="CUPIN_2 DOMAIN-CONTAINING PROTEIN"/>
    <property type="match status" value="1"/>
</dbReference>
<feature type="domain" description="Cupin type-2" evidence="3">
    <location>
        <begin position="75"/>
        <end position="149"/>
    </location>
</feature>
<evidence type="ECO:0000256" key="1">
    <source>
        <dbReference type="SAM" id="MobiDB-lite"/>
    </source>
</evidence>
<gene>
    <name evidence="4" type="ORF">Vafri_10629</name>
</gene>
<accession>A0A8J4F2G7</accession>
<keyword evidence="2" id="KW-0732">Signal</keyword>
<feature type="compositionally biased region" description="Acidic residues" evidence="1">
    <location>
        <begin position="280"/>
        <end position="303"/>
    </location>
</feature>
<sequence>MHHRALGGVLTTLLVMFIPVTTGGQRAKCRTLYPPYAITADEAQYVSIPHAEWTWDGRMLASKHSNGEGSLEIFRVRMNPGHGWPPHRHFEADEWIYVLSGAGTYNYWAFEESAPTELSIGPGHVLYNPQGQLHKVWNNGSEALLLLSISKSLAPFEVLDDWPDTPGGGVGYVPHVAPWELSCAPGHEVGEEEEAPKSADSSAELDISDGGGADEGRLAWSEAGEGEGEGADMEFKEDNGDGYYEPGSEDYESVSCGCGDGDPDMTEDDIATCMEDSDDIFDTDVYGDDGNDGYGESEPEFPLEPELYHGSPLSGGGHDEL</sequence>
<protein>
    <recommendedName>
        <fullName evidence="3">Cupin type-2 domain-containing protein</fullName>
    </recommendedName>
</protein>
<comment type="caution">
    <text evidence="4">The sequence shown here is derived from an EMBL/GenBank/DDBJ whole genome shotgun (WGS) entry which is preliminary data.</text>
</comment>
<dbReference type="SUPFAM" id="SSF51182">
    <property type="entry name" value="RmlC-like cupins"/>
    <property type="match status" value="1"/>
</dbReference>
<dbReference type="InterPro" id="IPR014710">
    <property type="entry name" value="RmlC-like_jellyroll"/>
</dbReference>
<keyword evidence="5" id="KW-1185">Reference proteome</keyword>
<feature type="region of interest" description="Disordered" evidence="1">
    <location>
        <begin position="188"/>
        <end position="263"/>
    </location>
</feature>
<organism evidence="4 5">
    <name type="scientific">Volvox africanus</name>
    <dbReference type="NCBI Taxonomy" id="51714"/>
    <lineage>
        <taxon>Eukaryota</taxon>
        <taxon>Viridiplantae</taxon>
        <taxon>Chlorophyta</taxon>
        <taxon>core chlorophytes</taxon>
        <taxon>Chlorophyceae</taxon>
        <taxon>CS clade</taxon>
        <taxon>Chlamydomonadales</taxon>
        <taxon>Volvocaceae</taxon>
        <taxon>Volvox</taxon>
    </lineage>
</organism>
<name>A0A8J4F2G7_9CHLO</name>
<dbReference type="Pfam" id="PF07883">
    <property type="entry name" value="Cupin_2"/>
    <property type="match status" value="1"/>
</dbReference>
<dbReference type="EMBL" id="BNCO01000020">
    <property type="protein sequence ID" value="GIL54933.1"/>
    <property type="molecule type" value="Genomic_DNA"/>
</dbReference>
<proteinExistence type="predicted"/>
<dbReference type="InterPro" id="IPR013096">
    <property type="entry name" value="Cupin_2"/>
</dbReference>
<dbReference type="PANTHER" id="PTHR40434:SF1">
    <property type="entry name" value="CUPIN TYPE-1 DOMAIN-CONTAINING PROTEIN"/>
    <property type="match status" value="1"/>
</dbReference>
<dbReference type="AlphaFoldDB" id="A0A8J4F2G7"/>
<feature type="chain" id="PRO_5035197450" description="Cupin type-2 domain-containing protein" evidence="2">
    <location>
        <begin position="24"/>
        <end position="321"/>
    </location>
</feature>
<feature type="signal peptide" evidence="2">
    <location>
        <begin position="1"/>
        <end position="23"/>
    </location>
</feature>
<evidence type="ECO:0000256" key="2">
    <source>
        <dbReference type="SAM" id="SignalP"/>
    </source>
</evidence>
<evidence type="ECO:0000313" key="4">
    <source>
        <dbReference type="EMBL" id="GIL54933.1"/>
    </source>
</evidence>
<dbReference type="Proteomes" id="UP000747399">
    <property type="component" value="Unassembled WGS sequence"/>
</dbReference>
<feature type="region of interest" description="Disordered" evidence="1">
    <location>
        <begin position="280"/>
        <end position="321"/>
    </location>
</feature>